<protein>
    <submittedName>
        <fullName evidence="1">Uncharacterized protein</fullName>
    </submittedName>
</protein>
<reference evidence="2" key="1">
    <citation type="submission" date="2016-09" db="EMBL/GenBank/DDBJ databases">
        <title>Genome Sequence of Bathymodiolus thermophilus sulfur-oxidizing gill endosymbiont.</title>
        <authorList>
            <person name="Ponnudurai R."/>
            <person name="Kleiner M."/>
            <person name="Sayavedra L."/>
            <person name="Thuermer A."/>
            <person name="Felbeck H."/>
            <person name="Schlueter R."/>
            <person name="Schweder T."/>
            <person name="Markert S."/>
        </authorList>
    </citation>
    <scope>NUCLEOTIDE SEQUENCE [LARGE SCALE GENOMIC DNA]</scope>
    <source>
        <strain evidence="2">BAT/CrabSpa'14</strain>
    </source>
</reference>
<proteinExistence type="predicted"/>
<dbReference type="EMBL" id="MIQH01000376">
    <property type="protein sequence ID" value="OIR25237.1"/>
    <property type="molecule type" value="Genomic_DNA"/>
</dbReference>
<dbReference type="Proteomes" id="UP000182798">
    <property type="component" value="Unassembled WGS sequence"/>
</dbReference>
<evidence type="ECO:0000313" key="1">
    <source>
        <dbReference type="EMBL" id="OIR25237.1"/>
    </source>
</evidence>
<dbReference type="RefSeq" id="WP_071563709.1">
    <property type="nucleotide sequence ID" value="NZ_CAESAR020000040.1"/>
</dbReference>
<organism evidence="1 2">
    <name type="scientific">Bathymodiolus thermophilus thioautotrophic gill symbiont</name>
    <dbReference type="NCBI Taxonomy" id="2360"/>
    <lineage>
        <taxon>Bacteria</taxon>
        <taxon>Pseudomonadati</taxon>
        <taxon>Pseudomonadota</taxon>
        <taxon>Gammaproteobacteria</taxon>
        <taxon>sulfur-oxidizing symbionts</taxon>
    </lineage>
</organism>
<accession>A0A1J5UH56</accession>
<gene>
    <name evidence="1" type="ORF">BGC33_12940</name>
</gene>
<dbReference type="AlphaFoldDB" id="A0A1J5UH56"/>
<evidence type="ECO:0000313" key="2">
    <source>
        <dbReference type="Proteomes" id="UP000182798"/>
    </source>
</evidence>
<comment type="caution">
    <text evidence="1">The sequence shown here is derived from an EMBL/GenBank/DDBJ whole genome shotgun (WGS) entry which is preliminary data.</text>
</comment>
<sequence>MRIFNKHLILSLSLLIAININALTLDRGVNSVIQNDNEAIGFSVAGDKYWLIQEGYATTDEATCPSSKKMGYYQIVISGCPKPNNAKEIAVNERTGNIAVLTGQLIIKLKTFNNQTLTALENEYNLTINNKFPHLDLVFATTNKVVTASKEVAKHNNVSSVKIDLIKYMLTLN</sequence>
<name>A0A1J5UH56_9GAMM</name>